<reference evidence="2 3" key="1">
    <citation type="submission" date="2020-04" db="EMBL/GenBank/DDBJ databases">
        <title>Usitatibacter rugosus gen. nov., sp. nov. and Usitatibacter palustris sp. nov., novel members of Usitatibacteraceae fam. nov. within the order Nitrosomonadales isolated from soil.</title>
        <authorList>
            <person name="Huber K.J."/>
            <person name="Neumann-Schaal M."/>
            <person name="Geppert A."/>
            <person name="Luckner M."/>
            <person name="Wanner G."/>
            <person name="Overmann J."/>
        </authorList>
    </citation>
    <scope>NUCLEOTIDE SEQUENCE [LARGE SCALE GENOMIC DNA]</scope>
    <source>
        <strain evidence="2 3">0125_3</strain>
    </source>
</reference>
<evidence type="ECO:0000256" key="1">
    <source>
        <dbReference type="SAM" id="SignalP"/>
    </source>
</evidence>
<dbReference type="PANTHER" id="PTHR40274">
    <property type="entry name" value="VIRGINIAMYCIN B LYASE"/>
    <property type="match status" value="1"/>
</dbReference>
<dbReference type="Gene3D" id="2.120.10.30">
    <property type="entry name" value="TolB, C-terminal domain"/>
    <property type="match status" value="1"/>
</dbReference>
<dbReference type="InterPro" id="IPR051344">
    <property type="entry name" value="Vgb"/>
</dbReference>
<dbReference type="SUPFAM" id="SSF63829">
    <property type="entry name" value="Calcium-dependent phosphotriesterase"/>
    <property type="match status" value="1"/>
</dbReference>
<feature type="chain" id="PRO_5026959864" evidence="1">
    <location>
        <begin position="20"/>
        <end position="585"/>
    </location>
</feature>
<dbReference type="EMBL" id="CP053069">
    <property type="protein sequence ID" value="QJR12660.1"/>
    <property type="molecule type" value="Genomic_DNA"/>
</dbReference>
<accession>A0A6M4GZG4</accession>
<feature type="signal peptide" evidence="1">
    <location>
        <begin position="1"/>
        <end position="19"/>
    </location>
</feature>
<keyword evidence="3" id="KW-1185">Reference proteome</keyword>
<sequence>MLHRLFALAATLAVLPALAQSACPSRLFVSGYFTTVQVYDACTGAYLQELDSRTRLRGAQAVRLGPDGFLYVVAEEAGVIEKYDNATLAYVGSFASVTNLGATGITWDASGTAYVSMYNTGEVRKFGPSGAALGPAFPAGASGLGGPDNGTTFGPDGNLYIPGYDSSNVVRFDPRTNQTSVAVPPFTAGITATRGLLATKDGKGMYITAELSGQLLRWDLASGSVVQLRAGLGRPTGMAYAPDGTLLVNSGSTVLKVDPATGATVSTFVTPAPAQVNGLVFLNVINKPGAAPTVDASQVGTQYWIVGDSAFNGRVVEFNNAISAGGTGFGADMRPSELTNKRWGSIRFELLSCDRATFTYTSTGPDSANFGTGGYPLQRLFSNEATARCQQQGIDAADKSWVNGQWFGGDSHSGEGFALHRRSDGTTFLAWFTYRPTPGSGFDASQVGSQYWLAGDARIVGRTLTLPLLSATGTKFGPGMTFSELTLKRWGTVTFEFTSCTTANFSWTSTGADSAGFGDGGYPITRFFDDESVARCQAQGIDAADKSWVNGFWWGGAGRSGEGLYFDRRGSDGDTFVAWFTHRPR</sequence>
<gene>
    <name evidence="2" type="ORF">DSM104443_03752</name>
</gene>
<dbReference type="InterPro" id="IPR011042">
    <property type="entry name" value="6-blade_b-propeller_TolB-like"/>
</dbReference>
<dbReference type="PANTHER" id="PTHR40274:SF3">
    <property type="entry name" value="VIRGINIAMYCIN B LYASE"/>
    <property type="match status" value="1"/>
</dbReference>
<dbReference type="KEGG" id="uru:DSM104443_03752"/>
<dbReference type="RefSeq" id="WP_171095049.1">
    <property type="nucleotide sequence ID" value="NZ_CP053069.1"/>
</dbReference>
<protein>
    <submittedName>
        <fullName evidence="2">Uncharacterized protein</fullName>
    </submittedName>
</protein>
<evidence type="ECO:0000313" key="2">
    <source>
        <dbReference type="EMBL" id="QJR12660.1"/>
    </source>
</evidence>
<proteinExistence type="predicted"/>
<name>A0A6M4GZG4_9PROT</name>
<dbReference type="AlphaFoldDB" id="A0A6M4GZG4"/>
<keyword evidence="1" id="KW-0732">Signal</keyword>
<evidence type="ECO:0000313" key="3">
    <source>
        <dbReference type="Proteomes" id="UP000501534"/>
    </source>
</evidence>
<organism evidence="2 3">
    <name type="scientific">Usitatibacter rugosus</name>
    <dbReference type="NCBI Taxonomy" id="2732067"/>
    <lineage>
        <taxon>Bacteria</taxon>
        <taxon>Pseudomonadati</taxon>
        <taxon>Pseudomonadota</taxon>
        <taxon>Betaproteobacteria</taxon>
        <taxon>Nitrosomonadales</taxon>
        <taxon>Usitatibacteraceae</taxon>
        <taxon>Usitatibacter</taxon>
    </lineage>
</organism>
<dbReference type="Proteomes" id="UP000501534">
    <property type="component" value="Chromosome"/>
</dbReference>